<evidence type="ECO:0000313" key="10">
    <source>
        <dbReference type="Proteomes" id="UP000753196"/>
    </source>
</evidence>
<keyword evidence="1" id="KW-0808">Transferase</keyword>
<dbReference type="InterPro" id="IPR036597">
    <property type="entry name" value="Fido-like_dom_sf"/>
</dbReference>
<gene>
    <name evidence="9" type="ORF">HY221_01770</name>
</gene>
<comment type="catalytic activity">
    <reaction evidence="6">
        <text>L-threonyl-[protein] + ATP = 3-O-(5'-adenylyl)-L-threonyl-[protein] + diphosphate</text>
        <dbReference type="Rhea" id="RHEA:54292"/>
        <dbReference type="Rhea" id="RHEA-COMP:11060"/>
        <dbReference type="Rhea" id="RHEA-COMP:13847"/>
        <dbReference type="ChEBI" id="CHEBI:30013"/>
        <dbReference type="ChEBI" id="CHEBI:30616"/>
        <dbReference type="ChEBI" id="CHEBI:33019"/>
        <dbReference type="ChEBI" id="CHEBI:138113"/>
        <dbReference type="EC" id="2.7.7.108"/>
    </reaction>
</comment>
<comment type="catalytic activity">
    <reaction evidence="7">
        <text>L-tyrosyl-[protein] + ATP = O-(5'-adenylyl)-L-tyrosyl-[protein] + diphosphate</text>
        <dbReference type="Rhea" id="RHEA:54288"/>
        <dbReference type="Rhea" id="RHEA-COMP:10136"/>
        <dbReference type="Rhea" id="RHEA-COMP:13846"/>
        <dbReference type="ChEBI" id="CHEBI:30616"/>
        <dbReference type="ChEBI" id="CHEBI:33019"/>
        <dbReference type="ChEBI" id="CHEBI:46858"/>
        <dbReference type="ChEBI" id="CHEBI:83624"/>
        <dbReference type="EC" id="2.7.7.108"/>
    </reaction>
</comment>
<name>A0A932QY88_9BACT</name>
<dbReference type="PANTHER" id="PTHR39560">
    <property type="entry name" value="PROTEIN ADENYLYLTRANSFERASE FIC-RELATED"/>
    <property type="match status" value="1"/>
</dbReference>
<dbReference type="Pfam" id="PF02661">
    <property type="entry name" value="Fic"/>
    <property type="match status" value="1"/>
</dbReference>
<accession>A0A932QY88</accession>
<organism evidence="9 10">
    <name type="scientific">Candidatus Sungiibacteriota bacterium</name>
    <dbReference type="NCBI Taxonomy" id="2750080"/>
    <lineage>
        <taxon>Bacteria</taxon>
        <taxon>Candidatus Sungiibacteriota</taxon>
    </lineage>
</organism>
<dbReference type="AlphaFoldDB" id="A0A932QY88"/>
<dbReference type="InterPro" id="IPR003812">
    <property type="entry name" value="Fido"/>
</dbReference>
<dbReference type="GO" id="GO:0070733">
    <property type="term" value="F:AMPylase activity"/>
    <property type="evidence" value="ECO:0007669"/>
    <property type="project" value="UniProtKB-EC"/>
</dbReference>
<dbReference type="GO" id="GO:0051302">
    <property type="term" value="P:regulation of cell division"/>
    <property type="evidence" value="ECO:0007669"/>
    <property type="project" value="TreeGrafter"/>
</dbReference>
<dbReference type="Gene3D" id="1.10.3290.10">
    <property type="entry name" value="Fido-like domain"/>
    <property type="match status" value="1"/>
</dbReference>
<dbReference type="GO" id="GO:0005524">
    <property type="term" value="F:ATP binding"/>
    <property type="evidence" value="ECO:0007669"/>
    <property type="project" value="UniProtKB-KW"/>
</dbReference>
<evidence type="ECO:0000313" key="9">
    <source>
        <dbReference type="EMBL" id="MBI3631040.1"/>
    </source>
</evidence>
<keyword evidence="2" id="KW-0548">Nucleotidyltransferase</keyword>
<dbReference type="EMBL" id="JACQCR010000040">
    <property type="protein sequence ID" value="MBI3631040.1"/>
    <property type="molecule type" value="Genomic_DNA"/>
</dbReference>
<sequence>MPKYSNDDQYIDPNTGVLKNLLNIASESELEENEATFASIGSFELAKKPLPGKFDLAHLKALHHYLFQEVYEWAGECRTIDITKGENFFAHHSHIESAARPIFEKLAEEKYLINLNPVDFSGRAAHYLGEINALHPFREGNGRAQREFISHLAYKNGYYIEWKHISQPEMIQASIESFKGDCTKFAAYILANLKNLP</sequence>
<evidence type="ECO:0000256" key="4">
    <source>
        <dbReference type="ARBA" id="ARBA00022840"/>
    </source>
</evidence>
<dbReference type="PANTHER" id="PTHR39560:SF1">
    <property type="entry name" value="PROTEIN ADENYLYLTRANSFERASE FIC-RELATED"/>
    <property type="match status" value="1"/>
</dbReference>
<evidence type="ECO:0000256" key="1">
    <source>
        <dbReference type="ARBA" id="ARBA00022679"/>
    </source>
</evidence>
<evidence type="ECO:0000256" key="3">
    <source>
        <dbReference type="ARBA" id="ARBA00022741"/>
    </source>
</evidence>
<feature type="domain" description="Fido" evidence="8">
    <location>
        <begin position="54"/>
        <end position="191"/>
    </location>
</feature>
<evidence type="ECO:0000256" key="7">
    <source>
        <dbReference type="ARBA" id="ARBA00048696"/>
    </source>
</evidence>
<evidence type="ECO:0000256" key="5">
    <source>
        <dbReference type="ARBA" id="ARBA00034531"/>
    </source>
</evidence>
<keyword evidence="3" id="KW-0547">Nucleotide-binding</keyword>
<evidence type="ECO:0000259" key="8">
    <source>
        <dbReference type="PROSITE" id="PS51459"/>
    </source>
</evidence>
<keyword evidence="4" id="KW-0067">ATP-binding</keyword>
<protein>
    <recommendedName>
        <fullName evidence="5">protein adenylyltransferase</fullName>
        <ecNumber evidence="5">2.7.7.108</ecNumber>
    </recommendedName>
</protein>
<dbReference type="EC" id="2.7.7.108" evidence="5"/>
<evidence type="ECO:0000256" key="2">
    <source>
        <dbReference type="ARBA" id="ARBA00022695"/>
    </source>
</evidence>
<dbReference type="SUPFAM" id="SSF140931">
    <property type="entry name" value="Fic-like"/>
    <property type="match status" value="1"/>
</dbReference>
<comment type="caution">
    <text evidence="9">The sequence shown here is derived from an EMBL/GenBank/DDBJ whole genome shotgun (WGS) entry which is preliminary data.</text>
</comment>
<evidence type="ECO:0000256" key="6">
    <source>
        <dbReference type="ARBA" id="ARBA00047939"/>
    </source>
</evidence>
<proteinExistence type="predicted"/>
<dbReference type="PROSITE" id="PS51459">
    <property type="entry name" value="FIDO"/>
    <property type="match status" value="1"/>
</dbReference>
<reference evidence="9" key="1">
    <citation type="submission" date="2020-07" db="EMBL/GenBank/DDBJ databases">
        <title>Huge and variable diversity of episymbiotic CPR bacteria and DPANN archaea in groundwater ecosystems.</title>
        <authorList>
            <person name="He C.Y."/>
            <person name="Keren R."/>
            <person name="Whittaker M."/>
            <person name="Farag I.F."/>
            <person name="Doudna J."/>
            <person name="Cate J.H.D."/>
            <person name="Banfield J.F."/>
        </authorList>
    </citation>
    <scope>NUCLEOTIDE SEQUENCE</scope>
    <source>
        <strain evidence="9">NC_groundwater_973_Pr1_S-0.2um_54_13</strain>
    </source>
</reference>
<dbReference type="Proteomes" id="UP000753196">
    <property type="component" value="Unassembled WGS sequence"/>
</dbReference>